<name>A0ABY5P0E6_9ENTE</name>
<evidence type="ECO:0000256" key="3">
    <source>
        <dbReference type="ARBA" id="ARBA00022552"/>
    </source>
</evidence>
<comment type="similarity">
    <text evidence="1 9">Belongs to the endoribonuclease YbeY family.</text>
</comment>
<dbReference type="PROSITE" id="PS01306">
    <property type="entry name" value="UPF0054"/>
    <property type="match status" value="1"/>
</dbReference>
<evidence type="ECO:0000256" key="6">
    <source>
        <dbReference type="ARBA" id="ARBA00022759"/>
    </source>
</evidence>
<dbReference type="RefSeq" id="WP_257699975.1">
    <property type="nucleotide sequence ID" value="NZ_CP102451.1"/>
</dbReference>
<evidence type="ECO:0000256" key="4">
    <source>
        <dbReference type="ARBA" id="ARBA00022722"/>
    </source>
</evidence>
<sequence length="158" mass="18322">MDLVLVDKTDSLSKEQLEMVSSIIDFAAKNEEIDLPDNTEMSVTFVDDVEIHQINKEHRQKDRPTDVISFALEEEDLSGFDFDLEELGLPRNIGDLFISVDRTKDQAAEFNHSFDRELGFLTIHGFLHLNGYDHMTPEDEKNMFDLQRKILNDYGLER</sequence>
<keyword evidence="5 9" id="KW-0479">Metal-binding</keyword>
<accession>A0ABY5P0E6</accession>
<keyword evidence="11" id="KW-1185">Reference proteome</keyword>
<keyword evidence="2 9" id="KW-0690">Ribosome biogenesis</keyword>
<dbReference type="EMBL" id="CP102451">
    <property type="protein sequence ID" value="UUV99279.1"/>
    <property type="molecule type" value="Genomic_DNA"/>
</dbReference>
<keyword evidence="4 9" id="KW-0540">Nuclease</keyword>
<evidence type="ECO:0000313" key="11">
    <source>
        <dbReference type="Proteomes" id="UP001058273"/>
    </source>
</evidence>
<evidence type="ECO:0000313" key="10">
    <source>
        <dbReference type="EMBL" id="UUV99279.1"/>
    </source>
</evidence>
<dbReference type="PANTHER" id="PTHR46986:SF1">
    <property type="entry name" value="ENDORIBONUCLEASE YBEY, CHLOROPLASTIC"/>
    <property type="match status" value="1"/>
</dbReference>
<keyword evidence="8 9" id="KW-0862">Zinc</keyword>
<evidence type="ECO:0000256" key="1">
    <source>
        <dbReference type="ARBA" id="ARBA00010875"/>
    </source>
</evidence>
<evidence type="ECO:0000256" key="9">
    <source>
        <dbReference type="HAMAP-Rule" id="MF_00009"/>
    </source>
</evidence>
<organism evidence="10 11">
    <name type="scientific">Vagococcus luciliae</name>
    <dbReference type="NCBI Taxonomy" id="2920380"/>
    <lineage>
        <taxon>Bacteria</taxon>
        <taxon>Bacillati</taxon>
        <taxon>Bacillota</taxon>
        <taxon>Bacilli</taxon>
        <taxon>Lactobacillales</taxon>
        <taxon>Enterococcaceae</taxon>
        <taxon>Vagococcus</taxon>
    </lineage>
</organism>
<dbReference type="NCBIfam" id="TIGR00043">
    <property type="entry name" value="rRNA maturation RNase YbeY"/>
    <property type="match status" value="1"/>
</dbReference>
<comment type="cofactor">
    <cofactor evidence="9">
        <name>Zn(2+)</name>
        <dbReference type="ChEBI" id="CHEBI:29105"/>
    </cofactor>
    <text evidence="9">Binds 1 zinc ion.</text>
</comment>
<feature type="binding site" evidence="9">
    <location>
        <position position="124"/>
    </location>
    <ligand>
        <name>Zn(2+)</name>
        <dbReference type="ChEBI" id="CHEBI:29105"/>
        <note>catalytic</note>
    </ligand>
</feature>
<evidence type="ECO:0000256" key="5">
    <source>
        <dbReference type="ARBA" id="ARBA00022723"/>
    </source>
</evidence>
<proteinExistence type="inferred from homology"/>
<keyword evidence="6 9" id="KW-0255">Endonuclease</keyword>
<reference evidence="10" key="1">
    <citation type="submission" date="2022-08" db="EMBL/GenBank/DDBJ databases">
        <title>Genome sequence of Vagococcus luciliae DSM 112651.</title>
        <authorList>
            <person name="Juan G."/>
            <person name="Anja P."/>
            <person name="Rolf D."/>
            <person name="Kampfer P."/>
            <person name="Vilcinskas A."/>
        </authorList>
    </citation>
    <scope>NUCLEOTIDE SEQUENCE</scope>
    <source>
        <strain evidence="10">G314FT</strain>
    </source>
</reference>
<dbReference type="Proteomes" id="UP001058273">
    <property type="component" value="Chromosome"/>
</dbReference>
<reference evidence="10" key="2">
    <citation type="submission" date="2022-08" db="EMBL/GenBank/DDBJ databases">
        <authorList>
            <person name="Poehlein A."/>
            <person name="Guzman J."/>
            <person name="Daniel R."/>
            <person name="Vilcinskas A."/>
        </authorList>
    </citation>
    <scope>NUCLEOTIDE SEQUENCE</scope>
    <source>
        <strain evidence="10">G314FT</strain>
    </source>
</reference>
<comment type="subcellular location">
    <subcellularLocation>
        <location evidence="9">Cytoplasm</location>
    </subcellularLocation>
</comment>
<evidence type="ECO:0000256" key="2">
    <source>
        <dbReference type="ARBA" id="ARBA00022517"/>
    </source>
</evidence>
<gene>
    <name evidence="9 10" type="primary">ybeY</name>
    <name evidence="10" type="ORF">G314FT_14400</name>
</gene>
<dbReference type="InterPro" id="IPR020549">
    <property type="entry name" value="YbeY_CS"/>
</dbReference>
<dbReference type="Gene3D" id="3.40.390.30">
    <property type="entry name" value="Metalloproteases ('zincins'), catalytic domain"/>
    <property type="match status" value="1"/>
</dbReference>
<dbReference type="EC" id="3.1.-.-" evidence="9"/>
<feature type="binding site" evidence="9">
    <location>
        <position position="128"/>
    </location>
    <ligand>
        <name>Zn(2+)</name>
        <dbReference type="ChEBI" id="CHEBI:29105"/>
        <note>catalytic</note>
    </ligand>
</feature>
<feature type="binding site" evidence="9">
    <location>
        <position position="134"/>
    </location>
    <ligand>
        <name>Zn(2+)</name>
        <dbReference type="ChEBI" id="CHEBI:29105"/>
        <note>catalytic</note>
    </ligand>
</feature>
<dbReference type="InterPro" id="IPR002036">
    <property type="entry name" value="YbeY"/>
</dbReference>
<protein>
    <recommendedName>
        <fullName evidence="9">Endoribonuclease YbeY</fullName>
        <ecNumber evidence="9">3.1.-.-</ecNumber>
    </recommendedName>
</protein>
<dbReference type="Pfam" id="PF02130">
    <property type="entry name" value="YbeY"/>
    <property type="match status" value="1"/>
</dbReference>
<keyword evidence="9" id="KW-0963">Cytoplasm</keyword>
<evidence type="ECO:0000256" key="7">
    <source>
        <dbReference type="ARBA" id="ARBA00022801"/>
    </source>
</evidence>
<keyword evidence="3 9" id="KW-0698">rRNA processing</keyword>
<dbReference type="GO" id="GO:0016787">
    <property type="term" value="F:hydrolase activity"/>
    <property type="evidence" value="ECO:0007669"/>
    <property type="project" value="UniProtKB-KW"/>
</dbReference>
<dbReference type="InterPro" id="IPR023091">
    <property type="entry name" value="MetalPrtase_cat_dom_sf_prd"/>
</dbReference>
<dbReference type="PANTHER" id="PTHR46986">
    <property type="entry name" value="ENDORIBONUCLEASE YBEY, CHLOROPLASTIC"/>
    <property type="match status" value="1"/>
</dbReference>
<keyword evidence="7 9" id="KW-0378">Hydrolase</keyword>
<dbReference type="HAMAP" id="MF_00009">
    <property type="entry name" value="Endoribonucl_YbeY"/>
    <property type="match status" value="1"/>
</dbReference>
<dbReference type="SUPFAM" id="SSF55486">
    <property type="entry name" value="Metalloproteases ('zincins'), catalytic domain"/>
    <property type="match status" value="1"/>
</dbReference>
<comment type="function">
    <text evidence="9">Single strand-specific metallo-endoribonuclease involved in late-stage 70S ribosome quality control and in maturation of the 3' terminus of the 16S rRNA.</text>
</comment>
<evidence type="ECO:0000256" key="8">
    <source>
        <dbReference type="ARBA" id="ARBA00022833"/>
    </source>
</evidence>